<dbReference type="AlphaFoldDB" id="A0A0L0EMT6"/>
<keyword evidence="1" id="KW-0472">Membrane</keyword>
<sequence>MLITSILMILLLGFALLCVAMQRNFSRVAAPSVHLSKQRLWLLRISGTGLNLIALFVCVFVWGVSRGLVYWFGSATMVVFTLVVILTYRPRLLRWLCR</sequence>
<protein>
    <recommendedName>
        <fullName evidence="4">DUF3325 domain-containing protein</fullName>
    </recommendedName>
</protein>
<feature type="transmembrane region" description="Helical" evidence="1">
    <location>
        <begin position="41"/>
        <end position="62"/>
    </location>
</feature>
<dbReference type="Pfam" id="PF11804">
    <property type="entry name" value="DUF3325"/>
    <property type="match status" value="1"/>
</dbReference>
<evidence type="ECO:0000256" key="1">
    <source>
        <dbReference type="SAM" id="Phobius"/>
    </source>
</evidence>
<feature type="transmembrane region" description="Helical" evidence="1">
    <location>
        <begin position="6"/>
        <end position="21"/>
    </location>
</feature>
<organism evidence="2 3">
    <name type="scientific">Pseudoalteromonas rubra</name>
    <dbReference type="NCBI Taxonomy" id="43658"/>
    <lineage>
        <taxon>Bacteria</taxon>
        <taxon>Pseudomonadati</taxon>
        <taxon>Pseudomonadota</taxon>
        <taxon>Gammaproteobacteria</taxon>
        <taxon>Alteromonadales</taxon>
        <taxon>Pseudoalteromonadaceae</taxon>
        <taxon>Pseudoalteromonas</taxon>
    </lineage>
</organism>
<evidence type="ECO:0000313" key="3">
    <source>
        <dbReference type="Proteomes" id="UP000036850"/>
    </source>
</evidence>
<evidence type="ECO:0000313" key="2">
    <source>
        <dbReference type="EMBL" id="KNC65696.1"/>
    </source>
</evidence>
<dbReference type="Proteomes" id="UP000036850">
    <property type="component" value="Unassembled WGS sequence"/>
</dbReference>
<dbReference type="PATRIC" id="fig|43658.6.peg.3505"/>
<dbReference type="EMBL" id="LFZX01000241">
    <property type="protein sequence ID" value="KNC65696.1"/>
    <property type="molecule type" value="Genomic_DNA"/>
</dbReference>
<keyword evidence="1" id="KW-0812">Transmembrane</keyword>
<accession>A0A0L0EMT6</accession>
<gene>
    <name evidence="2" type="ORF">AC626_21520</name>
</gene>
<feature type="transmembrane region" description="Helical" evidence="1">
    <location>
        <begin position="68"/>
        <end position="88"/>
    </location>
</feature>
<reference evidence="3" key="1">
    <citation type="submission" date="2015-07" db="EMBL/GenBank/DDBJ databases">
        <title>Draft genome sequence of a Pseudoalteromonas rubra strain, OCN096, isolated from Kaneohe Bay, Oahu, Hawaii.</title>
        <authorList>
            <person name="Beurmann S."/>
            <person name="Ushijima B."/>
            <person name="Belcaid M."/>
            <person name="Callahan S.M."/>
            <person name="Aeby G.S."/>
        </authorList>
    </citation>
    <scope>NUCLEOTIDE SEQUENCE [LARGE SCALE GENOMIC DNA]</scope>
    <source>
        <strain evidence="3">OCN096</strain>
    </source>
</reference>
<dbReference type="InterPro" id="IPR021762">
    <property type="entry name" value="DUF3325"/>
</dbReference>
<name>A0A0L0EMT6_9GAMM</name>
<comment type="caution">
    <text evidence="2">The sequence shown here is derived from an EMBL/GenBank/DDBJ whole genome shotgun (WGS) entry which is preliminary data.</text>
</comment>
<dbReference type="OrthoDB" id="6313443at2"/>
<proteinExistence type="predicted"/>
<evidence type="ECO:0008006" key="4">
    <source>
        <dbReference type="Google" id="ProtNLM"/>
    </source>
</evidence>
<keyword evidence="1" id="KW-1133">Transmembrane helix</keyword>